<evidence type="ECO:0000313" key="2">
    <source>
        <dbReference type="EMBL" id="KAF5179272.1"/>
    </source>
</evidence>
<proteinExistence type="predicted"/>
<comment type="caution">
    <text evidence="2">The sequence shown here is derived from an EMBL/GenBank/DDBJ whole genome shotgun (WGS) entry which is preliminary data.</text>
</comment>
<dbReference type="Proteomes" id="UP000554482">
    <property type="component" value="Unassembled WGS sequence"/>
</dbReference>
<protein>
    <submittedName>
        <fullName evidence="2">Uncharacterized protein</fullName>
    </submittedName>
</protein>
<dbReference type="AlphaFoldDB" id="A0A7J6V4D6"/>
<dbReference type="OrthoDB" id="1937238at2759"/>
<reference evidence="2 3" key="1">
    <citation type="submission" date="2020-06" db="EMBL/GenBank/DDBJ databases">
        <title>Transcriptomic and genomic resources for Thalictrum thalictroides and T. hernandezii: Facilitating candidate gene discovery in an emerging model plant lineage.</title>
        <authorList>
            <person name="Arias T."/>
            <person name="Riano-Pachon D.M."/>
            <person name="Di Stilio V.S."/>
        </authorList>
    </citation>
    <scope>NUCLEOTIDE SEQUENCE [LARGE SCALE GENOMIC DNA]</scope>
    <source>
        <strain evidence="3">cv. WT478/WT964</strain>
        <tissue evidence="2">Leaves</tissue>
    </source>
</reference>
<dbReference type="EMBL" id="JABWDY010039029">
    <property type="protein sequence ID" value="KAF5179272.1"/>
    <property type="molecule type" value="Genomic_DNA"/>
</dbReference>
<keyword evidence="3" id="KW-1185">Reference proteome</keyword>
<evidence type="ECO:0000313" key="3">
    <source>
        <dbReference type="Proteomes" id="UP000554482"/>
    </source>
</evidence>
<accession>A0A7J6V4D6</accession>
<evidence type="ECO:0000256" key="1">
    <source>
        <dbReference type="SAM" id="MobiDB-lite"/>
    </source>
</evidence>
<gene>
    <name evidence="2" type="ORF">FRX31_031141</name>
</gene>
<name>A0A7J6V4D6_THATH</name>
<organism evidence="2 3">
    <name type="scientific">Thalictrum thalictroides</name>
    <name type="common">Rue-anemone</name>
    <name type="synonym">Anemone thalictroides</name>
    <dbReference type="NCBI Taxonomy" id="46969"/>
    <lineage>
        <taxon>Eukaryota</taxon>
        <taxon>Viridiplantae</taxon>
        <taxon>Streptophyta</taxon>
        <taxon>Embryophyta</taxon>
        <taxon>Tracheophyta</taxon>
        <taxon>Spermatophyta</taxon>
        <taxon>Magnoliopsida</taxon>
        <taxon>Ranunculales</taxon>
        <taxon>Ranunculaceae</taxon>
        <taxon>Thalictroideae</taxon>
        <taxon>Thalictrum</taxon>
    </lineage>
</organism>
<feature type="region of interest" description="Disordered" evidence="1">
    <location>
        <begin position="1"/>
        <end position="33"/>
    </location>
</feature>
<sequence>MEYMPNGRKSGHKRGREEFSDDEDDPNDFATKRKKSMNKLVCGSYVILLTMSHGKRGMTHTFNNIHLGDMVVGV</sequence>